<evidence type="ECO:0000256" key="3">
    <source>
        <dbReference type="ARBA" id="ARBA00023163"/>
    </source>
</evidence>
<dbReference type="InterPro" id="IPR036390">
    <property type="entry name" value="WH_DNA-bd_sf"/>
</dbReference>
<keyword evidence="3" id="KW-0804">Transcription</keyword>
<evidence type="ECO:0000259" key="6">
    <source>
        <dbReference type="PROSITE" id="PS51078"/>
    </source>
</evidence>
<feature type="domain" description="IclR-ED" evidence="6">
    <location>
        <begin position="92"/>
        <end position="272"/>
    </location>
</feature>
<proteinExistence type="predicted"/>
<dbReference type="SMART" id="SM00346">
    <property type="entry name" value="HTH_ICLR"/>
    <property type="match status" value="1"/>
</dbReference>
<organism evidence="7 8">
    <name type="scientific">Streptodolium elevatio</name>
    <dbReference type="NCBI Taxonomy" id="3157996"/>
    <lineage>
        <taxon>Bacteria</taxon>
        <taxon>Bacillati</taxon>
        <taxon>Actinomycetota</taxon>
        <taxon>Actinomycetes</taxon>
        <taxon>Kitasatosporales</taxon>
        <taxon>Streptomycetaceae</taxon>
        <taxon>Streptodolium</taxon>
    </lineage>
</organism>
<dbReference type="Pfam" id="PF01614">
    <property type="entry name" value="IclR_C"/>
    <property type="match status" value="1"/>
</dbReference>
<dbReference type="PROSITE" id="PS51077">
    <property type="entry name" value="HTH_ICLR"/>
    <property type="match status" value="1"/>
</dbReference>
<evidence type="ECO:0000256" key="1">
    <source>
        <dbReference type="ARBA" id="ARBA00023015"/>
    </source>
</evidence>
<keyword evidence="2" id="KW-0238">DNA-binding</keyword>
<evidence type="ECO:0000313" key="8">
    <source>
        <dbReference type="Proteomes" id="UP001551482"/>
    </source>
</evidence>
<dbReference type="InterPro" id="IPR036388">
    <property type="entry name" value="WH-like_DNA-bd_sf"/>
</dbReference>
<dbReference type="InterPro" id="IPR014757">
    <property type="entry name" value="Tscrpt_reg_IclR_C"/>
</dbReference>
<dbReference type="SUPFAM" id="SSF55781">
    <property type="entry name" value="GAF domain-like"/>
    <property type="match status" value="1"/>
</dbReference>
<reference evidence="7 8" key="1">
    <citation type="submission" date="2024-06" db="EMBL/GenBank/DDBJ databases">
        <title>The Natural Products Discovery Center: Release of the First 8490 Sequenced Strains for Exploring Actinobacteria Biosynthetic Diversity.</title>
        <authorList>
            <person name="Kalkreuter E."/>
            <person name="Kautsar S.A."/>
            <person name="Yang D."/>
            <person name="Bader C.D."/>
            <person name="Teijaro C.N."/>
            <person name="Fluegel L."/>
            <person name="Davis C.M."/>
            <person name="Simpson J.R."/>
            <person name="Lauterbach L."/>
            <person name="Steele A.D."/>
            <person name="Gui C."/>
            <person name="Meng S."/>
            <person name="Li G."/>
            <person name="Viehrig K."/>
            <person name="Ye F."/>
            <person name="Su P."/>
            <person name="Kiefer A.F."/>
            <person name="Nichols A."/>
            <person name="Cepeda A.J."/>
            <person name="Yan W."/>
            <person name="Fan B."/>
            <person name="Jiang Y."/>
            <person name="Adhikari A."/>
            <person name="Zheng C.-J."/>
            <person name="Schuster L."/>
            <person name="Cowan T.M."/>
            <person name="Smanski M.J."/>
            <person name="Chevrette M.G."/>
            <person name="De Carvalho L.P.S."/>
            <person name="Shen B."/>
        </authorList>
    </citation>
    <scope>NUCLEOTIDE SEQUENCE [LARGE SCALE GENOMIC DNA]</scope>
    <source>
        <strain evidence="7 8">NPDC048946</strain>
    </source>
</reference>
<keyword evidence="1" id="KW-0805">Transcription regulation</keyword>
<dbReference type="PANTHER" id="PTHR30136:SF24">
    <property type="entry name" value="HTH-TYPE TRANSCRIPTIONAL REPRESSOR ALLR"/>
    <property type="match status" value="1"/>
</dbReference>
<dbReference type="PROSITE" id="PS51078">
    <property type="entry name" value="ICLR_ED"/>
    <property type="match status" value="1"/>
</dbReference>
<dbReference type="SUPFAM" id="SSF46785">
    <property type="entry name" value="Winged helix' DNA-binding domain"/>
    <property type="match status" value="1"/>
</dbReference>
<dbReference type="InterPro" id="IPR029016">
    <property type="entry name" value="GAF-like_dom_sf"/>
</dbReference>
<dbReference type="RefSeq" id="WP_358357058.1">
    <property type="nucleotide sequence ID" value="NZ_JBEZFP010000064.1"/>
</dbReference>
<name>A0ABV3DMT0_9ACTN</name>
<dbReference type="InterPro" id="IPR005471">
    <property type="entry name" value="Tscrpt_reg_IclR_N"/>
</dbReference>
<dbReference type="PANTHER" id="PTHR30136">
    <property type="entry name" value="HELIX-TURN-HELIX TRANSCRIPTIONAL REGULATOR, ICLR FAMILY"/>
    <property type="match status" value="1"/>
</dbReference>
<dbReference type="Gene3D" id="1.10.10.10">
    <property type="entry name" value="Winged helix-like DNA-binding domain superfamily/Winged helix DNA-binding domain"/>
    <property type="match status" value="1"/>
</dbReference>
<comment type="caution">
    <text evidence="7">The sequence shown here is derived from an EMBL/GenBank/DDBJ whole genome shotgun (WGS) entry which is preliminary data.</text>
</comment>
<evidence type="ECO:0000313" key="7">
    <source>
        <dbReference type="EMBL" id="MEU8136494.1"/>
    </source>
</evidence>
<sequence>MPTTAGAGEPAHPGTDPPPHRRGRRPENGEPVVDRALSLLAAFDADHRTLSLSELARRTGMPASSVLRLANRLTAWGALERDDARRYSVGLRLLQVATLAPRGHGLRQVALPFMHDLAEVTRQHVQLAVRDGLSAILVERLSVPHAAPVDYRIGGQLPLHSTGVGLALLAFAPPEVQEQMLSRPLHSEPGNDLVRPDALRRTLAEVRRRRLAVYRRQDAAETIVSVAAPVFGGDNTVAAVLGVLVPHHVARPRQLGLAVQTAARSISRELAACP</sequence>
<feature type="domain" description="HTH iclR-type" evidence="5">
    <location>
        <begin position="30"/>
        <end position="91"/>
    </location>
</feature>
<gene>
    <name evidence="7" type="ORF">AB0C36_23650</name>
</gene>
<evidence type="ECO:0000256" key="2">
    <source>
        <dbReference type="ARBA" id="ARBA00023125"/>
    </source>
</evidence>
<dbReference type="Pfam" id="PF09339">
    <property type="entry name" value="HTH_IclR"/>
    <property type="match status" value="1"/>
</dbReference>
<keyword evidence="8" id="KW-1185">Reference proteome</keyword>
<dbReference type="Gene3D" id="3.30.450.40">
    <property type="match status" value="1"/>
</dbReference>
<accession>A0ABV3DMT0</accession>
<evidence type="ECO:0000259" key="5">
    <source>
        <dbReference type="PROSITE" id="PS51077"/>
    </source>
</evidence>
<dbReference type="Proteomes" id="UP001551482">
    <property type="component" value="Unassembled WGS sequence"/>
</dbReference>
<dbReference type="InterPro" id="IPR050707">
    <property type="entry name" value="HTH_MetabolicPath_Reg"/>
</dbReference>
<dbReference type="EMBL" id="JBEZFP010000064">
    <property type="protein sequence ID" value="MEU8136494.1"/>
    <property type="molecule type" value="Genomic_DNA"/>
</dbReference>
<evidence type="ECO:0000256" key="4">
    <source>
        <dbReference type="SAM" id="MobiDB-lite"/>
    </source>
</evidence>
<protein>
    <submittedName>
        <fullName evidence="7">IclR family transcriptional regulator</fullName>
    </submittedName>
</protein>
<feature type="region of interest" description="Disordered" evidence="4">
    <location>
        <begin position="1"/>
        <end position="29"/>
    </location>
</feature>